<dbReference type="InterPro" id="IPR024769">
    <property type="entry name" value="TcdA/TcdB_pore_forming"/>
</dbReference>
<dbReference type="Pfam" id="PF12920">
    <property type="entry name" value="TcdA_TcdB_pore"/>
    <property type="match status" value="1"/>
</dbReference>
<evidence type="ECO:0000313" key="3">
    <source>
        <dbReference type="Proteomes" id="UP000575898"/>
    </source>
</evidence>
<keyword evidence="3" id="KW-1185">Reference proteome</keyword>
<evidence type="ECO:0000259" key="1">
    <source>
        <dbReference type="Pfam" id="PF12920"/>
    </source>
</evidence>
<accession>A0A840MIF3</accession>
<feature type="domain" description="TcdA/TcdB toxin pore forming" evidence="1">
    <location>
        <begin position="67"/>
        <end position="624"/>
    </location>
</feature>
<reference evidence="2 3" key="1">
    <citation type="submission" date="2020-08" db="EMBL/GenBank/DDBJ databases">
        <title>Genomic Encyclopedia of Type Strains, Phase IV (KMG-IV): sequencing the most valuable type-strain genomes for metagenomic binning, comparative biology and taxonomic classification.</title>
        <authorList>
            <person name="Goeker M."/>
        </authorList>
    </citation>
    <scope>NUCLEOTIDE SEQUENCE [LARGE SCALE GENOMIC DNA]</scope>
    <source>
        <strain evidence="2 3">DSM 27165</strain>
    </source>
</reference>
<name>A0A840MIF3_9PROT</name>
<proteinExistence type="predicted"/>
<protein>
    <recommendedName>
        <fullName evidence="1">TcdA/TcdB toxin pore forming domain-containing protein</fullName>
    </recommendedName>
</protein>
<gene>
    <name evidence="2" type="ORF">HNQ59_001717</name>
</gene>
<evidence type="ECO:0000313" key="2">
    <source>
        <dbReference type="EMBL" id="MBB5018428.1"/>
    </source>
</evidence>
<dbReference type="Proteomes" id="UP000575898">
    <property type="component" value="Unassembled WGS sequence"/>
</dbReference>
<dbReference type="RefSeq" id="WP_184037704.1">
    <property type="nucleotide sequence ID" value="NZ_JACHHY010000009.1"/>
</dbReference>
<dbReference type="EMBL" id="JACHHY010000009">
    <property type="protein sequence ID" value="MBB5018428.1"/>
    <property type="molecule type" value="Genomic_DNA"/>
</dbReference>
<sequence>MENQVQNVLTQLTSEERTQMESLVADVFEGAILSRRWDAAVSKLAEASGLTGWNALSMVNSGPAGDEIAFINPGTTEVRWVPVNEPIFRQFSDFTRDKAVAISQGVKYDAKTGAVTMDEEAPPSVQNATQSTAYLIRSVMGLEHTDMSKANWAMQAATYFQLSRGIYNVAKDAVKIVSVVRAFIGDAPVTGVLSKVANVVGKLSTGLTGLFSVADVVLSGLNAAYATDPVAKAKAETQLGFAVGSLGIFAGSTAAGFFGAAAASSFLDSIAVPLGGIAIGATALAEAYAINYGKYDAIKLYFDGVEKALSNNGIVQGTQPGVLQFNGDTAIADINFKDKSMRFGDVKASATKDYGGRMSAIDTFPQYSGVGPDSDFDATPVDVYYQLRDHKMDQSFDPNQATTLVLPSGMSRFVKLWNVQAILGRRGAWAESAARDIFLKDPRFKILWYAFGGDFGFASIDYGYKYTPVNVTLDNASRSIVMPVMATDTDAARAADVNVRTYLQYILNGGGGHYQLMLGEAPFNYAVKINQSDDKGEAWFIDPTRRLATSWSNAPTFAEKVSGPVQDVLSSLQIGDASLVVKTQNIVFNGKPHNVTVGLPDATGSGTHLMALIDFDSKKMSISAYFDKPFYSGSPLRSMQYVAKVLQSSGVANDPRVTNPTTIGFAFTDNFSGFYNAKSDVITFLKRDANGKISGIWVTNENALYTESLSPQGDELKTFDAVVANRFMPVHDGEMFNKDGRLFLKSNFDNGIAGHYVAEVTAGGLTCNYIELESFKAFSTQYMKSDEIGISDALLAQVSQGSKGVPIASDATLAVVDGNNALYFQNANGKYGLVQGSITDGAARYSYSNLGSDRFILVMDNSSDEANELSINARWLKAGNWNVADTELMVATERASINIPVDALQFKGLFIDIASSGSGQKVNFQFDQRDLKNLRVVQNNGDLVMTFDTPGAQGHVSHIRFGNVLSAGVQPTQIQFGHDQALTPASLLNQFNGNTKSLSDLNTLQLLASNQSPNTQVAVDKLIQSMASLHSKDVATDVLHHPLTSQSVLMNLVPSRV</sequence>
<comment type="caution">
    <text evidence="2">The sequence shown here is derived from an EMBL/GenBank/DDBJ whole genome shotgun (WGS) entry which is preliminary data.</text>
</comment>
<organism evidence="2 3">
    <name type="scientific">Chitinivorax tropicus</name>
    <dbReference type="NCBI Taxonomy" id="714531"/>
    <lineage>
        <taxon>Bacteria</taxon>
        <taxon>Pseudomonadati</taxon>
        <taxon>Pseudomonadota</taxon>
        <taxon>Betaproteobacteria</taxon>
        <taxon>Chitinivorax</taxon>
    </lineage>
</organism>
<dbReference type="AlphaFoldDB" id="A0A840MIF3"/>